<accession>A0A645GI80</accession>
<sequence length="107" mass="11686">MCFAFGSAFLLGDLGLTGNTQVSFVHGSGKSLAHLVVQHFVLHGVAITLSHNAHGHLARTEAVHLHGARHLLQASINFRLDRRQGHAQRDLALELFKSFNVNGHDFS</sequence>
<reference evidence="1" key="1">
    <citation type="submission" date="2019-08" db="EMBL/GenBank/DDBJ databases">
        <authorList>
            <person name="Kucharzyk K."/>
            <person name="Murdoch R.W."/>
            <person name="Higgins S."/>
            <person name="Loffler F."/>
        </authorList>
    </citation>
    <scope>NUCLEOTIDE SEQUENCE</scope>
</reference>
<organism evidence="1">
    <name type="scientific">bioreactor metagenome</name>
    <dbReference type="NCBI Taxonomy" id="1076179"/>
    <lineage>
        <taxon>unclassified sequences</taxon>
        <taxon>metagenomes</taxon>
        <taxon>ecological metagenomes</taxon>
    </lineage>
</organism>
<proteinExistence type="predicted"/>
<comment type="caution">
    <text evidence="1">The sequence shown here is derived from an EMBL/GenBank/DDBJ whole genome shotgun (WGS) entry which is preliminary data.</text>
</comment>
<name>A0A645GI80_9ZZZZ</name>
<gene>
    <name evidence="1" type="ORF">SDC9_172900</name>
</gene>
<dbReference type="EMBL" id="VSSQ01074693">
    <property type="protein sequence ID" value="MPN25489.1"/>
    <property type="molecule type" value="Genomic_DNA"/>
</dbReference>
<dbReference type="AlphaFoldDB" id="A0A645GI80"/>
<protein>
    <submittedName>
        <fullName evidence="1">Uncharacterized protein</fullName>
    </submittedName>
</protein>
<evidence type="ECO:0000313" key="1">
    <source>
        <dbReference type="EMBL" id="MPN25489.1"/>
    </source>
</evidence>